<dbReference type="Proteomes" id="UP000044136">
    <property type="component" value="Unassembled WGS sequence"/>
</dbReference>
<dbReference type="GO" id="GO:0016787">
    <property type="term" value="F:hydrolase activity"/>
    <property type="evidence" value="ECO:0007669"/>
    <property type="project" value="UniProtKB-KW"/>
</dbReference>
<evidence type="ECO:0000313" key="3">
    <source>
        <dbReference type="Proteomes" id="UP000044136"/>
    </source>
</evidence>
<dbReference type="CDD" id="cd00077">
    <property type="entry name" value="HDc"/>
    <property type="match status" value="1"/>
</dbReference>
<reference evidence="2 3" key="1">
    <citation type="submission" date="2014-07" db="EMBL/GenBank/DDBJ databases">
        <authorList>
            <person name="Urmite Genomes Urmite Genomes"/>
        </authorList>
    </citation>
    <scope>NUCLEOTIDE SEQUENCE [LARGE SCALE GENOMIC DNA]</scope>
    <source>
        <strain evidence="2 3">13MG44_air</strain>
    </source>
</reference>
<keyword evidence="3" id="KW-1185">Reference proteome</keyword>
<dbReference type="Pfam" id="PF01966">
    <property type="entry name" value="HD"/>
    <property type="match status" value="1"/>
</dbReference>
<keyword evidence="2" id="KW-0378">Hydrolase</keyword>
<accession>A0A078M7B8</accession>
<evidence type="ECO:0000259" key="1">
    <source>
        <dbReference type="SMART" id="SM00471"/>
    </source>
</evidence>
<dbReference type="STRING" id="1461582.BN1048_01611"/>
<name>A0A078M7B8_9STAP</name>
<organism evidence="2 3">
    <name type="scientific">Jeotgalicoccus saudimassiliensis</name>
    <dbReference type="NCBI Taxonomy" id="1461582"/>
    <lineage>
        <taxon>Bacteria</taxon>
        <taxon>Bacillati</taxon>
        <taxon>Bacillota</taxon>
        <taxon>Bacilli</taxon>
        <taxon>Bacillales</taxon>
        <taxon>Staphylococcaceae</taxon>
        <taxon>Jeotgalicoccus</taxon>
    </lineage>
</organism>
<dbReference type="InterPro" id="IPR006674">
    <property type="entry name" value="HD_domain"/>
</dbReference>
<feature type="domain" description="HD/PDEase" evidence="1">
    <location>
        <begin position="22"/>
        <end position="136"/>
    </location>
</feature>
<dbReference type="PANTHER" id="PTHR33594:SF1">
    <property type="entry name" value="HD_PDEASE DOMAIN-CONTAINING PROTEIN"/>
    <property type="match status" value="1"/>
</dbReference>
<gene>
    <name evidence="2" type="ORF">BN1048_01611</name>
</gene>
<dbReference type="SMART" id="SM00471">
    <property type="entry name" value="HDc"/>
    <property type="match status" value="1"/>
</dbReference>
<dbReference type="PANTHER" id="PTHR33594">
    <property type="entry name" value="SUPERFAMILY HYDROLASE, PUTATIVE (AFU_ORTHOLOGUE AFUA_1G03035)-RELATED"/>
    <property type="match status" value="1"/>
</dbReference>
<proteinExistence type="predicted"/>
<dbReference type="HOGENOM" id="CLU_036524_2_2_9"/>
<dbReference type="OrthoDB" id="9797344at2"/>
<dbReference type="SUPFAM" id="SSF109604">
    <property type="entry name" value="HD-domain/PDEase-like"/>
    <property type="match status" value="1"/>
</dbReference>
<sequence length="215" mass="24497">MNKEKVIQNIEEWVRAELQNEKSGHDWYHIKRVTDIAKELLKHEEADAFTVTAASLLHDIADDKITSNVDAALDRIKTLLGNNEVSEDTVDTIIDIITTMSFKGGTGRKLTYIEAQIVQDADRLDALGAIGIARTFQYGGAKGQAMYDPDIPVRDKMNFEEYRNGESTSINHFYEKLLLLKDKMNTPAAVKMAEERETFMKNFLDTFFKEWNGEL</sequence>
<dbReference type="EMBL" id="CCSE01000001">
    <property type="protein sequence ID" value="CEA02135.1"/>
    <property type="molecule type" value="Genomic_DNA"/>
</dbReference>
<dbReference type="AlphaFoldDB" id="A0A078M7B8"/>
<dbReference type="Gene3D" id="1.10.472.50">
    <property type="entry name" value="HD-domain/PDEase-like"/>
    <property type="match status" value="1"/>
</dbReference>
<dbReference type="InterPro" id="IPR003607">
    <property type="entry name" value="HD/PDEase_dom"/>
</dbReference>
<dbReference type="Gene3D" id="1.20.58.1910">
    <property type="match status" value="1"/>
</dbReference>
<dbReference type="eggNOG" id="COG1418">
    <property type="taxonomic scope" value="Bacteria"/>
</dbReference>
<dbReference type="RefSeq" id="WP_035810119.1">
    <property type="nucleotide sequence ID" value="NZ_CCSE01000001.1"/>
</dbReference>
<evidence type="ECO:0000313" key="2">
    <source>
        <dbReference type="EMBL" id="CEA02135.1"/>
    </source>
</evidence>
<protein>
    <submittedName>
        <fullName evidence="2">Putative hydrolase</fullName>
    </submittedName>
</protein>